<dbReference type="AlphaFoldDB" id="A0A382SLH8"/>
<evidence type="ECO:0000313" key="1">
    <source>
        <dbReference type="EMBL" id="SVD10057.1"/>
    </source>
</evidence>
<gene>
    <name evidence="1" type="ORF">METZ01_LOCUS362911</name>
</gene>
<reference evidence="1" key="1">
    <citation type="submission" date="2018-05" db="EMBL/GenBank/DDBJ databases">
        <authorList>
            <person name="Lanie J.A."/>
            <person name="Ng W.-L."/>
            <person name="Kazmierczak K.M."/>
            <person name="Andrzejewski T.M."/>
            <person name="Davidsen T.M."/>
            <person name="Wayne K.J."/>
            <person name="Tettelin H."/>
            <person name="Glass J.I."/>
            <person name="Rusch D."/>
            <person name="Podicherti R."/>
            <person name="Tsui H.-C.T."/>
            <person name="Winkler M.E."/>
        </authorList>
    </citation>
    <scope>NUCLEOTIDE SEQUENCE</scope>
</reference>
<feature type="non-terminal residue" evidence="1">
    <location>
        <position position="1"/>
    </location>
</feature>
<dbReference type="EMBL" id="UINC01129578">
    <property type="protein sequence ID" value="SVD10057.1"/>
    <property type="molecule type" value="Genomic_DNA"/>
</dbReference>
<proteinExistence type="predicted"/>
<protein>
    <submittedName>
        <fullName evidence="1">Uncharacterized protein</fullName>
    </submittedName>
</protein>
<accession>A0A382SLH8</accession>
<organism evidence="1">
    <name type="scientific">marine metagenome</name>
    <dbReference type="NCBI Taxonomy" id="408172"/>
    <lineage>
        <taxon>unclassified sequences</taxon>
        <taxon>metagenomes</taxon>
        <taxon>ecological metagenomes</taxon>
    </lineage>
</organism>
<name>A0A382SLH8_9ZZZZ</name>
<sequence>VPITLSSLNAGMTTVVRDVSDTVLLRVMAYLI</sequence>